<feature type="domain" description="Metallo-beta-lactamase" evidence="1">
    <location>
        <begin position="12"/>
        <end position="213"/>
    </location>
</feature>
<dbReference type="PANTHER" id="PTHR47619">
    <property type="entry name" value="METALLO-HYDROLASE YYCJ-RELATED"/>
    <property type="match status" value="1"/>
</dbReference>
<keyword evidence="3" id="KW-1185">Reference proteome</keyword>
<reference evidence="2 3" key="1">
    <citation type="submission" date="2019-02" db="EMBL/GenBank/DDBJ databases">
        <title>Halieaceae_genomes.</title>
        <authorList>
            <person name="Li S.-H."/>
        </authorList>
    </citation>
    <scope>NUCLEOTIDE SEQUENCE [LARGE SCALE GENOMIC DNA]</scope>
    <source>
        <strain evidence="2 3">JH123</strain>
    </source>
</reference>
<sequence>MLRLASLGSGSKGNATLVASQDTVVLIDCGFGVREMMARLPRLGLEITDIDAVLVTHEHSDHIAGVSAVAKAASAPIYATHGTRQSGKLDSARSVVEIESDSRFAVGDIEVSAVTVPHDARQPVQYRFFHNGVAVGVLTDLGCVSAHVQKAFSGCDMLLLEFNHDLDMLRRGPYPATLKRRVAGDYGHLNNDQAMTMLTSMTSGTPNIVVAGHISEQNNSLEAVSERLGDWSKASQTQVIYATQSQGFDWISSDTAPLSVNVA</sequence>
<dbReference type="EMBL" id="CP036501">
    <property type="protein sequence ID" value="UZP75367.1"/>
    <property type="molecule type" value="Genomic_DNA"/>
</dbReference>
<proteinExistence type="predicted"/>
<evidence type="ECO:0000259" key="1">
    <source>
        <dbReference type="SMART" id="SM00849"/>
    </source>
</evidence>
<dbReference type="InterPro" id="IPR052533">
    <property type="entry name" value="WalJ/YycJ-like"/>
</dbReference>
<dbReference type="SMART" id="SM00849">
    <property type="entry name" value="Lactamase_B"/>
    <property type="match status" value="1"/>
</dbReference>
<protein>
    <submittedName>
        <fullName evidence="2">MBL fold metallo-hydrolase</fullName>
    </submittedName>
</protein>
<dbReference type="SUPFAM" id="SSF56281">
    <property type="entry name" value="Metallo-hydrolase/oxidoreductase"/>
    <property type="match status" value="1"/>
</dbReference>
<dbReference type="InterPro" id="IPR036866">
    <property type="entry name" value="RibonucZ/Hydroxyglut_hydro"/>
</dbReference>
<organism evidence="2 3">
    <name type="scientific">Candidatus Paraluminiphilus aquimaris</name>
    <dbReference type="NCBI Taxonomy" id="2518994"/>
    <lineage>
        <taxon>Bacteria</taxon>
        <taxon>Pseudomonadati</taxon>
        <taxon>Pseudomonadota</taxon>
        <taxon>Gammaproteobacteria</taxon>
        <taxon>Cellvibrionales</taxon>
        <taxon>Halieaceae</taxon>
        <taxon>Candidatus Paraluminiphilus</taxon>
    </lineage>
</organism>
<dbReference type="Pfam" id="PF12706">
    <property type="entry name" value="Lactamase_B_2"/>
    <property type="match status" value="1"/>
</dbReference>
<evidence type="ECO:0000313" key="2">
    <source>
        <dbReference type="EMBL" id="UZP75367.1"/>
    </source>
</evidence>
<evidence type="ECO:0000313" key="3">
    <source>
        <dbReference type="Proteomes" id="UP001317963"/>
    </source>
</evidence>
<dbReference type="RefSeq" id="WP_279241854.1">
    <property type="nucleotide sequence ID" value="NZ_CP036501.1"/>
</dbReference>
<dbReference type="PANTHER" id="PTHR47619:SF1">
    <property type="entry name" value="EXODEOXYRIBONUCLEASE WALJ"/>
    <property type="match status" value="1"/>
</dbReference>
<gene>
    <name evidence="2" type="ORF">E0F26_11745</name>
</gene>
<accession>A0ABY6Q9L8</accession>
<dbReference type="InterPro" id="IPR001279">
    <property type="entry name" value="Metallo-B-lactamas"/>
</dbReference>
<name>A0ABY6Q9L8_9GAMM</name>
<dbReference type="Gene3D" id="3.60.15.10">
    <property type="entry name" value="Ribonuclease Z/Hydroxyacylglutathione hydrolase-like"/>
    <property type="match status" value="1"/>
</dbReference>
<dbReference type="Proteomes" id="UP001317963">
    <property type="component" value="Chromosome"/>
</dbReference>